<dbReference type="STRING" id="1193713.GCA_001636315_05489"/>
<gene>
    <name evidence="1" type="ORF">CHR53_15185</name>
</gene>
<sequence length="159" mass="19512">MPKYISENCFEYIEWQSVYIEKFKNENNNLYLTFKNLEITNEHPLNPFETEWETDEAVVVFYDFEVLDSGYYDCSQVQKQVKSYDKCPYVPISLLHLINDFTIVTENIKRKNKSFFIQTFEGFPWQYGEDNWGYFKLKYKRIEMMWDSFYNQDDNNVRY</sequence>
<keyword evidence="2" id="KW-1185">Reference proteome</keyword>
<evidence type="ECO:0000313" key="2">
    <source>
        <dbReference type="Proteomes" id="UP000282892"/>
    </source>
</evidence>
<dbReference type="AlphaFoldDB" id="A0A3Q9QVN8"/>
<dbReference type="Proteomes" id="UP000282892">
    <property type="component" value="Chromosome"/>
</dbReference>
<reference evidence="1 2" key="1">
    <citation type="submission" date="2017-07" db="EMBL/GenBank/DDBJ databases">
        <title>The complete genome sequence of Bacillus mesonae strain H20-5, an efficient strain improving plant abiotic stress resistance.</title>
        <authorList>
            <person name="Kim S.Y."/>
            <person name="Song H."/>
            <person name="Sang M.K."/>
            <person name="Weon H.-Y."/>
            <person name="Song J."/>
        </authorList>
    </citation>
    <scope>NUCLEOTIDE SEQUENCE [LARGE SCALE GENOMIC DNA]</scope>
    <source>
        <strain evidence="1 2">H20-5</strain>
    </source>
</reference>
<name>A0A3Q9QVN8_9BACI</name>
<dbReference type="OrthoDB" id="2935616at2"/>
<evidence type="ECO:0000313" key="1">
    <source>
        <dbReference type="EMBL" id="AZU62513.1"/>
    </source>
</evidence>
<protein>
    <submittedName>
        <fullName evidence="1">Uncharacterized protein</fullName>
    </submittedName>
</protein>
<dbReference type="KEGG" id="nmk:CHR53_15185"/>
<proteinExistence type="predicted"/>
<organism evidence="1 2">
    <name type="scientific">Neobacillus mesonae</name>
    <dbReference type="NCBI Taxonomy" id="1193713"/>
    <lineage>
        <taxon>Bacteria</taxon>
        <taxon>Bacillati</taxon>
        <taxon>Bacillota</taxon>
        <taxon>Bacilli</taxon>
        <taxon>Bacillales</taxon>
        <taxon>Bacillaceae</taxon>
        <taxon>Neobacillus</taxon>
    </lineage>
</organism>
<dbReference type="RefSeq" id="WP_127487221.1">
    <property type="nucleotide sequence ID" value="NZ_CP022572.1"/>
</dbReference>
<dbReference type="EMBL" id="CP022572">
    <property type="protein sequence ID" value="AZU62513.1"/>
    <property type="molecule type" value="Genomic_DNA"/>
</dbReference>
<accession>A0A3Q9QVN8</accession>